<dbReference type="CDD" id="cd00093">
    <property type="entry name" value="HTH_XRE"/>
    <property type="match status" value="1"/>
</dbReference>
<dbReference type="SUPFAM" id="SSF47413">
    <property type="entry name" value="lambda repressor-like DNA-binding domains"/>
    <property type="match status" value="1"/>
</dbReference>
<proteinExistence type="predicted"/>
<accession>A0A9D2HIX4</accession>
<dbReference type="Proteomes" id="UP000823900">
    <property type="component" value="Unassembled WGS sequence"/>
</dbReference>
<evidence type="ECO:0000259" key="2">
    <source>
        <dbReference type="PROSITE" id="PS50943"/>
    </source>
</evidence>
<feature type="domain" description="HTH cro/C1-type" evidence="2">
    <location>
        <begin position="11"/>
        <end position="65"/>
    </location>
</feature>
<gene>
    <name evidence="3" type="ORF">IAA07_12835</name>
</gene>
<dbReference type="PANTHER" id="PTHR46797:SF1">
    <property type="entry name" value="METHYLPHOSPHONATE SYNTHASE"/>
    <property type="match status" value="1"/>
</dbReference>
<dbReference type="InterPro" id="IPR050807">
    <property type="entry name" value="TransReg_Diox_bact_type"/>
</dbReference>
<dbReference type="Gene3D" id="1.10.260.40">
    <property type="entry name" value="lambda repressor-like DNA-binding domains"/>
    <property type="match status" value="1"/>
</dbReference>
<comment type="caution">
    <text evidence="3">The sequence shown here is derived from an EMBL/GenBank/DDBJ whole genome shotgun (WGS) entry which is preliminary data.</text>
</comment>
<name>A0A9D2HIX4_9FIRM</name>
<dbReference type="EMBL" id="DWZA01000104">
    <property type="protein sequence ID" value="HJA72435.1"/>
    <property type="molecule type" value="Genomic_DNA"/>
</dbReference>
<organism evidence="3 4">
    <name type="scientific">Candidatus Lachnoclostridium stercoravium</name>
    <dbReference type="NCBI Taxonomy" id="2838633"/>
    <lineage>
        <taxon>Bacteria</taxon>
        <taxon>Bacillati</taxon>
        <taxon>Bacillota</taxon>
        <taxon>Clostridia</taxon>
        <taxon>Lachnospirales</taxon>
        <taxon>Lachnospiraceae</taxon>
    </lineage>
</organism>
<dbReference type="PROSITE" id="PS50943">
    <property type="entry name" value="HTH_CROC1"/>
    <property type="match status" value="1"/>
</dbReference>
<protein>
    <submittedName>
        <fullName evidence="3">Helix-turn-helix domain-containing protein</fullName>
    </submittedName>
</protein>
<dbReference type="InterPro" id="IPR010982">
    <property type="entry name" value="Lambda_DNA-bd_dom_sf"/>
</dbReference>
<dbReference type="GO" id="GO:0003700">
    <property type="term" value="F:DNA-binding transcription factor activity"/>
    <property type="evidence" value="ECO:0007669"/>
    <property type="project" value="TreeGrafter"/>
</dbReference>
<evidence type="ECO:0000313" key="4">
    <source>
        <dbReference type="Proteomes" id="UP000823900"/>
    </source>
</evidence>
<sequence>MSAENYIIERIKELCEKKHMSRYRLAQRSGIAQSSISTLLNWKSVPTIQTLEKICDGFGITLSQFFAEDEMVLDLTKDQEELLKDWNSMDSRQQELVKAYIQGIIRK</sequence>
<dbReference type="SMART" id="SM00530">
    <property type="entry name" value="HTH_XRE"/>
    <property type="match status" value="1"/>
</dbReference>
<dbReference type="PANTHER" id="PTHR46797">
    <property type="entry name" value="HTH-TYPE TRANSCRIPTIONAL REGULATOR"/>
    <property type="match status" value="1"/>
</dbReference>
<dbReference type="GO" id="GO:0005829">
    <property type="term" value="C:cytosol"/>
    <property type="evidence" value="ECO:0007669"/>
    <property type="project" value="TreeGrafter"/>
</dbReference>
<reference evidence="3" key="2">
    <citation type="submission" date="2021-04" db="EMBL/GenBank/DDBJ databases">
        <authorList>
            <person name="Gilroy R."/>
        </authorList>
    </citation>
    <scope>NUCLEOTIDE SEQUENCE</scope>
    <source>
        <strain evidence="3">CHK178-16964</strain>
    </source>
</reference>
<dbReference type="Pfam" id="PF13443">
    <property type="entry name" value="HTH_26"/>
    <property type="match status" value="1"/>
</dbReference>
<reference evidence="3" key="1">
    <citation type="journal article" date="2021" name="PeerJ">
        <title>Extensive microbial diversity within the chicken gut microbiome revealed by metagenomics and culture.</title>
        <authorList>
            <person name="Gilroy R."/>
            <person name="Ravi A."/>
            <person name="Getino M."/>
            <person name="Pursley I."/>
            <person name="Horton D.L."/>
            <person name="Alikhan N.F."/>
            <person name="Baker D."/>
            <person name="Gharbi K."/>
            <person name="Hall N."/>
            <person name="Watson M."/>
            <person name="Adriaenssens E.M."/>
            <person name="Foster-Nyarko E."/>
            <person name="Jarju S."/>
            <person name="Secka A."/>
            <person name="Antonio M."/>
            <person name="Oren A."/>
            <person name="Chaudhuri R.R."/>
            <person name="La Ragione R."/>
            <person name="Hildebrand F."/>
            <person name="Pallen M.J."/>
        </authorList>
    </citation>
    <scope>NUCLEOTIDE SEQUENCE</scope>
    <source>
        <strain evidence="3">CHK178-16964</strain>
    </source>
</reference>
<dbReference type="AlphaFoldDB" id="A0A9D2HIX4"/>
<dbReference type="InterPro" id="IPR001387">
    <property type="entry name" value="Cro/C1-type_HTH"/>
</dbReference>
<evidence type="ECO:0000256" key="1">
    <source>
        <dbReference type="ARBA" id="ARBA00023125"/>
    </source>
</evidence>
<dbReference type="GO" id="GO:0003677">
    <property type="term" value="F:DNA binding"/>
    <property type="evidence" value="ECO:0007669"/>
    <property type="project" value="UniProtKB-KW"/>
</dbReference>
<keyword evidence="1" id="KW-0238">DNA-binding</keyword>
<evidence type="ECO:0000313" key="3">
    <source>
        <dbReference type="EMBL" id="HJA72435.1"/>
    </source>
</evidence>